<feature type="domain" description="Protein Lines N-terminal" evidence="1">
    <location>
        <begin position="2"/>
        <end position="342"/>
    </location>
</feature>
<dbReference type="Pfam" id="PF14695">
    <property type="entry name" value="LINES_C"/>
    <property type="match status" value="1"/>
</dbReference>
<reference evidence="4" key="3">
    <citation type="journal article" date="2014" name="Nature">
        <title>Elephant shark genome provides unique insights into gnathostome evolution.</title>
        <authorList>
            <consortium name="International Elephant Shark Genome Sequencing Consortium"/>
            <person name="Venkatesh B."/>
            <person name="Lee A.P."/>
            <person name="Ravi V."/>
            <person name="Maurya A.K."/>
            <person name="Lian M.M."/>
            <person name="Swann J.B."/>
            <person name="Ohta Y."/>
            <person name="Flajnik M.F."/>
            <person name="Sutoh Y."/>
            <person name="Kasahara M."/>
            <person name="Hoon S."/>
            <person name="Gangu V."/>
            <person name="Roy S.W."/>
            <person name="Irimia M."/>
            <person name="Korzh V."/>
            <person name="Kondrychyn I."/>
            <person name="Lim Z.W."/>
            <person name="Tay B.H."/>
            <person name="Tohari S."/>
            <person name="Kong K.W."/>
            <person name="Ho S."/>
            <person name="Lorente-Galdos B."/>
            <person name="Quilez J."/>
            <person name="Marques-Bonet T."/>
            <person name="Raney B.J."/>
            <person name="Ingham P.W."/>
            <person name="Tay A."/>
            <person name="Hillier L.W."/>
            <person name="Minx P."/>
            <person name="Boehm T."/>
            <person name="Wilson R.K."/>
            <person name="Brenner S."/>
            <person name="Warren W.C."/>
        </authorList>
    </citation>
    <scope>NUCLEOTIDE SEQUENCE [LARGE SCALE GENOMIC DNA]</scope>
</reference>
<dbReference type="PANTHER" id="PTHR16057:SF1">
    <property type="entry name" value="PROTEIN LINES HOMOLOG 1"/>
    <property type="match status" value="1"/>
</dbReference>
<accession>A0A4W3H4J3</accession>
<dbReference type="InterPro" id="IPR032794">
    <property type="entry name" value="LINES_N"/>
</dbReference>
<evidence type="ECO:0000259" key="1">
    <source>
        <dbReference type="Pfam" id="PF14694"/>
    </source>
</evidence>
<feature type="domain" description="Protein Lines C-terminal" evidence="2">
    <location>
        <begin position="520"/>
        <end position="554"/>
    </location>
</feature>
<dbReference type="InterPro" id="IPR029415">
    <property type="entry name" value="Lines_C"/>
</dbReference>
<keyword evidence="4" id="KW-1185">Reference proteome</keyword>
<dbReference type="OMA" id="FYRIVKC"/>
<dbReference type="GeneTree" id="ENSGT00390000001790"/>
<sequence length="563" mass="63455">MKLLSPLDAIFDGLNTFMFSSNFIDSRRNNAAESIGSDFDPTNNLLAIIDVLEVFIAIRIQLKLDCSCLRTLYLRTACMLDFINSSAHYFVKKKLLLVIKQCILCQFGENFAERSSCVLPQQHTNFQSDLLAVSNTVLQVLVSNWLEQVPVSPKACLFGGNEILGDEDSNCGPDLVMLRTVSLIVVKALEIKVQNWSFEGENKEDLNVQLQTCIHQLMMFIRTHLKSPAHSKRLIHSCAWVSLVFLEQDDDMVEAARALLNIYIHSVRFFDAYHGERGVNSLNAHESCFNPHCIFLLLLNNLTFDHCVLLDFLISAETCFLEYFVRYLRLLREEWQCFLCICRQFDEAELICPAVANEDSKHSDGEKQERTIAGTEGSKGYPWEHVPQAVLNLSACHILTPEEEQRKDKDTADSSKCGILINSSKFCLGGQSQGLVDYANSEDSDSESVEVPEFNIYSQEANPINNSKITKLASVNTIKDSEKNNCNLDTRDPGNLSLDYCDEKDTNMCASSGTVFNKSVTCLIELKKTIARLQGRNLFPYNAIALLRLLFQIETLSATTLHE</sequence>
<dbReference type="Proteomes" id="UP000314986">
    <property type="component" value="Unassembled WGS sequence"/>
</dbReference>
<proteinExistence type="predicted"/>
<reference evidence="3" key="5">
    <citation type="submission" date="2025-09" db="UniProtKB">
        <authorList>
            <consortium name="Ensembl"/>
        </authorList>
    </citation>
    <scope>IDENTIFICATION</scope>
</reference>
<evidence type="ECO:0000313" key="3">
    <source>
        <dbReference type="Ensembl" id="ENSCMIP00000010631.1"/>
    </source>
</evidence>
<evidence type="ECO:0000313" key="4">
    <source>
        <dbReference type="Proteomes" id="UP000314986"/>
    </source>
</evidence>
<organism evidence="3 4">
    <name type="scientific">Callorhinchus milii</name>
    <name type="common">Ghost shark</name>
    <dbReference type="NCBI Taxonomy" id="7868"/>
    <lineage>
        <taxon>Eukaryota</taxon>
        <taxon>Metazoa</taxon>
        <taxon>Chordata</taxon>
        <taxon>Craniata</taxon>
        <taxon>Vertebrata</taxon>
        <taxon>Chondrichthyes</taxon>
        <taxon>Holocephali</taxon>
        <taxon>Chimaeriformes</taxon>
        <taxon>Callorhinchidae</taxon>
        <taxon>Callorhinchus</taxon>
    </lineage>
</organism>
<reference evidence="3" key="4">
    <citation type="submission" date="2025-08" db="UniProtKB">
        <authorList>
            <consortium name="Ensembl"/>
        </authorList>
    </citation>
    <scope>IDENTIFICATION</scope>
</reference>
<evidence type="ECO:0000259" key="2">
    <source>
        <dbReference type="Pfam" id="PF14695"/>
    </source>
</evidence>
<dbReference type="Pfam" id="PF14694">
    <property type="entry name" value="LINES_N"/>
    <property type="match status" value="1"/>
</dbReference>
<reference evidence="4" key="2">
    <citation type="journal article" date="2007" name="PLoS Biol.">
        <title>Survey sequencing and comparative analysis of the elephant shark (Callorhinchus milii) genome.</title>
        <authorList>
            <person name="Venkatesh B."/>
            <person name="Kirkness E.F."/>
            <person name="Loh Y.H."/>
            <person name="Halpern A.L."/>
            <person name="Lee A.P."/>
            <person name="Johnson J."/>
            <person name="Dandona N."/>
            <person name="Viswanathan L.D."/>
            <person name="Tay A."/>
            <person name="Venter J.C."/>
            <person name="Strausberg R.L."/>
            <person name="Brenner S."/>
        </authorList>
    </citation>
    <scope>NUCLEOTIDE SEQUENCE [LARGE SCALE GENOMIC DNA]</scope>
</reference>
<dbReference type="InterPro" id="IPR024875">
    <property type="entry name" value="Protein_Lines"/>
</dbReference>
<gene>
    <name evidence="3" type="primary">lins1</name>
</gene>
<name>A0A4W3H4J3_CALMI</name>
<dbReference type="PANTHER" id="PTHR16057">
    <property type="entry name" value="WINS1, 2 PROTEIN"/>
    <property type="match status" value="1"/>
</dbReference>
<dbReference type="Ensembl" id="ENSCMIT00000010906.1">
    <property type="protein sequence ID" value="ENSCMIP00000010631.1"/>
    <property type="gene ID" value="ENSCMIG00000005601.1"/>
</dbReference>
<dbReference type="AlphaFoldDB" id="A0A4W3H4J3"/>
<reference evidence="4" key="1">
    <citation type="journal article" date="2006" name="Science">
        <title>Ancient noncoding elements conserved in the human genome.</title>
        <authorList>
            <person name="Venkatesh B."/>
            <person name="Kirkness E.F."/>
            <person name="Loh Y.H."/>
            <person name="Halpern A.L."/>
            <person name="Lee A.P."/>
            <person name="Johnson J."/>
            <person name="Dandona N."/>
            <person name="Viswanathan L.D."/>
            <person name="Tay A."/>
            <person name="Venter J.C."/>
            <person name="Strausberg R.L."/>
            <person name="Brenner S."/>
        </authorList>
    </citation>
    <scope>NUCLEOTIDE SEQUENCE [LARGE SCALE GENOMIC DNA]</scope>
</reference>
<protein>
    <submittedName>
        <fullName evidence="3">Uncharacterized protein</fullName>
    </submittedName>
</protein>